<dbReference type="Proteomes" id="UP000230002">
    <property type="component" value="Unassembled WGS sequence"/>
</dbReference>
<evidence type="ECO:0000313" key="3">
    <source>
        <dbReference type="Proteomes" id="UP000230002"/>
    </source>
</evidence>
<feature type="signal peptide" evidence="1">
    <location>
        <begin position="1"/>
        <end position="22"/>
    </location>
</feature>
<name>A0A2G8RVH5_9APHY</name>
<organism evidence="2 3">
    <name type="scientific">Ganoderma sinense ZZ0214-1</name>
    <dbReference type="NCBI Taxonomy" id="1077348"/>
    <lineage>
        <taxon>Eukaryota</taxon>
        <taxon>Fungi</taxon>
        <taxon>Dikarya</taxon>
        <taxon>Basidiomycota</taxon>
        <taxon>Agaricomycotina</taxon>
        <taxon>Agaricomycetes</taxon>
        <taxon>Polyporales</taxon>
        <taxon>Polyporaceae</taxon>
        <taxon>Ganoderma</taxon>
    </lineage>
</organism>
<comment type="caution">
    <text evidence="2">The sequence shown here is derived from an EMBL/GenBank/DDBJ whole genome shotgun (WGS) entry which is preliminary data.</text>
</comment>
<proteinExistence type="predicted"/>
<keyword evidence="1" id="KW-0732">Signal</keyword>
<dbReference type="AlphaFoldDB" id="A0A2G8RVH5"/>
<evidence type="ECO:0000313" key="2">
    <source>
        <dbReference type="EMBL" id="PIL25328.1"/>
    </source>
</evidence>
<evidence type="ECO:0000256" key="1">
    <source>
        <dbReference type="SAM" id="SignalP"/>
    </source>
</evidence>
<gene>
    <name evidence="2" type="ORF">GSI_13217</name>
</gene>
<feature type="chain" id="PRO_5013755410" evidence="1">
    <location>
        <begin position="23"/>
        <end position="155"/>
    </location>
</feature>
<sequence>MDSTQFLSRIVIPAAALIVVSTDNVNSPKDTVCASEPLDFASALPSLATVATGPPKDTQRSRSQARRRSAAPLTRLGLVGIYFTVAAETMWCTLFRTFPSLLSLRASADSVSVALDHAAELVEGWSAPLFFKYSWMWGVLDVKPVIDRLRYRAER</sequence>
<dbReference type="EMBL" id="AYKW01000056">
    <property type="protein sequence ID" value="PIL25328.1"/>
    <property type="molecule type" value="Genomic_DNA"/>
</dbReference>
<accession>A0A2G8RVH5</accession>
<keyword evidence="3" id="KW-1185">Reference proteome</keyword>
<protein>
    <submittedName>
        <fullName evidence="2">Uncharacterized protein</fullName>
    </submittedName>
</protein>
<reference evidence="2 3" key="1">
    <citation type="journal article" date="2015" name="Sci. Rep.">
        <title>Chromosome-level genome map provides insights into diverse defense mechanisms in the medicinal fungus Ganoderma sinense.</title>
        <authorList>
            <person name="Zhu Y."/>
            <person name="Xu J."/>
            <person name="Sun C."/>
            <person name="Zhou S."/>
            <person name="Xu H."/>
            <person name="Nelson D.R."/>
            <person name="Qian J."/>
            <person name="Song J."/>
            <person name="Luo H."/>
            <person name="Xiang L."/>
            <person name="Li Y."/>
            <person name="Xu Z."/>
            <person name="Ji A."/>
            <person name="Wang L."/>
            <person name="Lu S."/>
            <person name="Hayward A."/>
            <person name="Sun W."/>
            <person name="Li X."/>
            <person name="Schwartz D.C."/>
            <person name="Wang Y."/>
            <person name="Chen S."/>
        </authorList>
    </citation>
    <scope>NUCLEOTIDE SEQUENCE [LARGE SCALE GENOMIC DNA]</scope>
    <source>
        <strain evidence="2 3">ZZ0214-1</strain>
    </source>
</reference>